<protein>
    <recommendedName>
        <fullName evidence="3">N-acetyltransferase domain-containing protein</fullName>
    </recommendedName>
</protein>
<keyword evidence="2" id="KW-0012">Acyltransferase</keyword>
<organism evidence="4 5">
    <name type="scientific">Ralstonia psammae</name>
    <dbReference type="NCBI Taxonomy" id="3058598"/>
    <lineage>
        <taxon>Bacteria</taxon>
        <taxon>Pseudomonadati</taxon>
        <taxon>Pseudomonadota</taxon>
        <taxon>Betaproteobacteria</taxon>
        <taxon>Burkholderiales</taxon>
        <taxon>Burkholderiaceae</taxon>
        <taxon>Ralstonia</taxon>
    </lineage>
</organism>
<evidence type="ECO:0000256" key="1">
    <source>
        <dbReference type="ARBA" id="ARBA00022679"/>
    </source>
</evidence>
<proteinExistence type="predicted"/>
<evidence type="ECO:0000313" key="4">
    <source>
        <dbReference type="EMBL" id="CAJ0793097.1"/>
    </source>
</evidence>
<keyword evidence="1" id="KW-0808">Transferase</keyword>
<dbReference type="PANTHER" id="PTHR43877:SF2">
    <property type="entry name" value="AMINOALKYLPHOSPHONATE N-ACETYLTRANSFERASE-RELATED"/>
    <property type="match status" value="1"/>
</dbReference>
<dbReference type="InterPro" id="IPR050832">
    <property type="entry name" value="Bact_Acetyltransf"/>
</dbReference>
<reference evidence="4 5" key="1">
    <citation type="submission" date="2023-07" db="EMBL/GenBank/DDBJ databases">
        <authorList>
            <person name="Peeters C."/>
        </authorList>
    </citation>
    <scope>NUCLEOTIDE SEQUENCE [LARGE SCALE GENOMIC DNA]</scope>
    <source>
        <strain evidence="4 5">LMG 19083</strain>
    </source>
</reference>
<comment type="caution">
    <text evidence="4">The sequence shown here is derived from an EMBL/GenBank/DDBJ whole genome shotgun (WGS) entry which is preliminary data.</text>
</comment>
<name>A0ABN9IZB1_9RALS</name>
<sequence>MPRIPMCAHVMRKQHDARNTSGKLCRFSAHRAPMSELTIRQIVADDLPGILAVQQACYGDGFLEPGDALASRWARSPAMCLVALRGADVVGYLLSHAWHAWTPPKLHVPLPTTDAADVLWFLHDMAIAPAGRGQRLGERLYAIASASAQAQGLRQSRLVAVQGADVFWRRLGYQSADMDSAALAGLRALYGEDAELMERPLP</sequence>
<evidence type="ECO:0000256" key="2">
    <source>
        <dbReference type="ARBA" id="ARBA00023315"/>
    </source>
</evidence>
<evidence type="ECO:0000313" key="5">
    <source>
        <dbReference type="Proteomes" id="UP001189813"/>
    </source>
</evidence>
<evidence type="ECO:0000259" key="3">
    <source>
        <dbReference type="PROSITE" id="PS51186"/>
    </source>
</evidence>
<dbReference type="InterPro" id="IPR016181">
    <property type="entry name" value="Acyl_CoA_acyltransferase"/>
</dbReference>
<dbReference type="Proteomes" id="UP001189813">
    <property type="component" value="Unassembled WGS sequence"/>
</dbReference>
<dbReference type="Pfam" id="PF13508">
    <property type="entry name" value="Acetyltransf_7"/>
    <property type="match status" value="1"/>
</dbReference>
<accession>A0ABN9IZB1</accession>
<dbReference type="PANTHER" id="PTHR43877">
    <property type="entry name" value="AMINOALKYLPHOSPHONATE N-ACETYLTRANSFERASE-RELATED-RELATED"/>
    <property type="match status" value="1"/>
</dbReference>
<dbReference type="Gene3D" id="3.40.630.30">
    <property type="match status" value="1"/>
</dbReference>
<dbReference type="EMBL" id="CATZBU010000004">
    <property type="protein sequence ID" value="CAJ0793097.1"/>
    <property type="molecule type" value="Genomic_DNA"/>
</dbReference>
<feature type="domain" description="N-acetyltransferase" evidence="3">
    <location>
        <begin position="37"/>
        <end position="202"/>
    </location>
</feature>
<gene>
    <name evidence="4" type="ORF">LMG19083_02389</name>
</gene>
<dbReference type="InterPro" id="IPR000182">
    <property type="entry name" value="GNAT_dom"/>
</dbReference>
<dbReference type="PROSITE" id="PS51186">
    <property type="entry name" value="GNAT"/>
    <property type="match status" value="1"/>
</dbReference>
<dbReference type="SUPFAM" id="SSF55729">
    <property type="entry name" value="Acyl-CoA N-acyltransferases (Nat)"/>
    <property type="match status" value="1"/>
</dbReference>
<keyword evidence="5" id="KW-1185">Reference proteome</keyword>